<dbReference type="PANTHER" id="PTHR43876">
    <property type="entry name" value="UBIQUINONE BIOSYNTHESIS MONOOXYGENASE COQ6, MITOCHONDRIAL"/>
    <property type="match status" value="1"/>
</dbReference>
<gene>
    <name evidence="1" type="ORF">CLODIP_2_CD08917</name>
</gene>
<dbReference type="PANTHER" id="PTHR43876:SF7">
    <property type="entry name" value="UBIQUINONE BIOSYNTHESIS MONOOXYGENASE COQ6, MITOCHONDRIAL"/>
    <property type="match status" value="1"/>
</dbReference>
<name>A0A8S1BVP9_9INSE</name>
<reference evidence="1 2" key="1">
    <citation type="submission" date="2020-04" db="EMBL/GenBank/DDBJ databases">
        <authorList>
            <person name="Alioto T."/>
            <person name="Alioto T."/>
            <person name="Gomez Garrido J."/>
        </authorList>
    </citation>
    <scope>NUCLEOTIDE SEQUENCE [LARGE SCALE GENOMIC DNA]</scope>
</reference>
<dbReference type="OrthoDB" id="683240at2759"/>
<dbReference type="SUPFAM" id="SSF51905">
    <property type="entry name" value="FAD/NAD(P)-binding domain"/>
    <property type="match status" value="1"/>
</dbReference>
<proteinExistence type="predicted"/>
<dbReference type="EMBL" id="CADEPI010000003">
    <property type="protein sequence ID" value="CAB3360546.1"/>
    <property type="molecule type" value="Genomic_DNA"/>
</dbReference>
<dbReference type="InterPro" id="IPR051205">
    <property type="entry name" value="UbiH/COQ6_monooxygenase"/>
</dbReference>
<dbReference type="Proteomes" id="UP000494165">
    <property type="component" value="Unassembled WGS sequence"/>
</dbReference>
<accession>A0A8S1BVP9</accession>
<evidence type="ECO:0000313" key="1">
    <source>
        <dbReference type="EMBL" id="CAB3360546.1"/>
    </source>
</evidence>
<evidence type="ECO:0008006" key="3">
    <source>
        <dbReference type="Google" id="ProtNLM"/>
    </source>
</evidence>
<keyword evidence="2" id="KW-1185">Reference proteome</keyword>
<dbReference type="AlphaFoldDB" id="A0A8S1BVP9"/>
<protein>
    <recommendedName>
        <fullName evidence="3">FAD dependent oxidoreductase domain-containing protein</fullName>
    </recommendedName>
</protein>
<dbReference type="Gene3D" id="3.50.50.60">
    <property type="entry name" value="FAD/NAD(P)-binding domain"/>
    <property type="match status" value="1"/>
</dbReference>
<sequence length="257" mass="28598">MMWWWWLGAKISRIPTPDQHISYFLYGHAARGMEEKNRADVALCSRPTLKRALLVKMLLHSVRYLRTTGSYIGQCKRFCSNGAANDATNSQKNEHFDIVIAGGGMVGTTMACSLARNAMLRDKKILLLEASPAKEYRLTSKYSNRVSALSEATISLMMEIDAWPLIEAARYCPVKKMQVWETSSEAVLNFNNPHLDDPIAYIVENDVLLGAVTKILTETNASVKYGTKIESCNLLDADEKPKVTLSSGEQISCSLLA</sequence>
<comment type="caution">
    <text evidence="1">The sequence shown here is derived from an EMBL/GenBank/DDBJ whole genome shotgun (WGS) entry which is preliminary data.</text>
</comment>
<organism evidence="1 2">
    <name type="scientific">Cloeon dipterum</name>
    <dbReference type="NCBI Taxonomy" id="197152"/>
    <lineage>
        <taxon>Eukaryota</taxon>
        <taxon>Metazoa</taxon>
        <taxon>Ecdysozoa</taxon>
        <taxon>Arthropoda</taxon>
        <taxon>Hexapoda</taxon>
        <taxon>Insecta</taxon>
        <taxon>Pterygota</taxon>
        <taxon>Palaeoptera</taxon>
        <taxon>Ephemeroptera</taxon>
        <taxon>Pisciforma</taxon>
        <taxon>Baetidae</taxon>
        <taxon>Cloeon</taxon>
    </lineage>
</organism>
<dbReference type="InterPro" id="IPR036188">
    <property type="entry name" value="FAD/NAD-bd_sf"/>
</dbReference>
<evidence type="ECO:0000313" key="2">
    <source>
        <dbReference type="Proteomes" id="UP000494165"/>
    </source>
</evidence>
<dbReference type="GO" id="GO:0005739">
    <property type="term" value="C:mitochondrion"/>
    <property type="evidence" value="ECO:0007669"/>
    <property type="project" value="TreeGrafter"/>
</dbReference>